<dbReference type="Proteomes" id="UP000295293">
    <property type="component" value="Unassembled WGS sequence"/>
</dbReference>
<reference evidence="1 2" key="1">
    <citation type="submission" date="2019-03" db="EMBL/GenBank/DDBJ databases">
        <title>Genomic Encyclopedia of Type Strains, Phase IV (KMG-IV): sequencing the most valuable type-strain genomes for metagenomic binning, comparative biology and taxonomic classification.</title>
        <authorList>
            <person name="Goeker M."/>
        </authorList>
    </citation>
    <scope>NUCLEOTIDE SEQUENCE [LARGE SCALE GENOMIC DNA]</scope>
    <source>
        <strain evidence="1 2">DSM 21667</strain>
    </source>
</reference>
<evidence type="ECO:0000313" key="1">
    <source>
        <dbReference type="EMBL" id="TDR45744.1"/>
    </source>
</evidence>
<sequence length="120" mass="12202">MKVLLLPVALLVCAGCAPVNYRPVVDSGVSRGYYEDDLADCQHLAAQRPAAARAVAGATAGALLGTLFGLAVGLRGRDVAHVAAWGATTGGIGEGVDGSLEQRAIVGRCMHGRGYNVIAD</sequence>
<gene>
    <name evidence="1" type="ORF">DFR29_104172</name>
</gene>
<evidence type="ECO:0008006" key="3">
    <source>
        <dbReference type="Google" id="ProtNLM"/>
    </source>
</evidence>
<evidence type="ECO:0000313" key="2">
    <source>
        <dbReference type="Proteomes" id="UP000295293"/>
    </source>
</evidence>
<name>A0A4R6Z2L2_9GAMM</name>
<comment type="caution">
    <text evidence="1">The sequence shown here is derived from an EMBL/GenBank/DDBJ whole genome shotgun (WGS) entry which is preliminary data.</text>
</comment>
<protein>
    <recommendedName>
        <fullName evidence="3">Glycine zipper family protein</fullName>
    </recommendedName>
</protein>
<dbReference type="AlphaFoldDB" id="A0A4R6Z2L2"/>
<keyword evidence="2" id="KW-1185">Reference proteome</keyword>
<dbReference type="RefSeq" id="WP_133818112.1">
    <property type="nucleotide sequence ID" value="NZ_SNZH01000004.1"/>
</dbReference>
<proteinExistence type="predicted"/>
<organism evidence="1 2">
    <name type="scientific">Tahibacter aquaticus</name>
    <dbReference type="NCBI Taxonomy" id="520092"/>
    <lineage>
        <taxon>Bacteria</taxon>
        <taxon>Pseudomonadati</taxon>
        <taxon>Pseudomonadota</taxon>
        <taxon>Gammaproteobacteria</taxon>
        <taxon>Lysobacterales</taxon>
        <taxon>Rhodanobacteraceae</taxon>
        <taxon>Tahibacter</taxon>
    </lineage>
</organism>
<dbReference type="EMBL" id="SNZH01000004">
    <property type="protein sequence ID" value="TDR45744.1"/>
    <property type="molecule type" value="Genomic_DNA"/>
</dbReference>
<accession>A0A4R6Z2L2</accession>